<dbReference type="GO" id="GO:0048039">
    <property type="term" value="F:ubiquinone binding"/>
    <property type="evidence" value="ECO:0007669"/>
    <property type="project" value="TreeGrafter"/>
</dbReference>
<evidence type="ECO:0000256" key="3">
    <source>
        <dbReference type="ARBA" id="ARBA00009025"/>
    </source>
</evidence>
<evidence type="ECO:0000256" key="6">
    <source>
        <dbReference type="ARBA" id="ARBA00022448"/>
    </source>
</evidence>
<comment type="catalytic activity">
    <reaction evidence="16 17">
        <text>a ubiquinone + NADH + 5 H(+)(in) = a ubiquinol + NAD(+) + 4 H(+)(out)</text>
        <dbReference type="Rhea" id="RHEA:29091"/>
        <dbReference type="Rhea" id="RHEA-COMP:9565"/>
        <dbReference type="Rhea" id="RHEA-COMP:9566"/>
        <dbReference type="ChEBI" id="CHEBI:15378"/>
        <dbReference type="ChEBI" id="CHEBI:16389"/>
        <dbReference type="ChEBI" id="CHEBI:17976"/>
        <dbReference type="ChEBI" id="CHEBI:57540"/>
        <dbReference type="ChEBI" id="CHEBI:57945"/>
        <dbReference type="EC" id="7.1.1.2"/>
    </reaction>
</comment>
<keyword evidence="15 17" id="KW-0472">Membrane</keyword>
<evidence type="ECO:0000256" key="10">
    <source>
        <dbReference type="ARBA" id="ARBA00022982"/>
    </source>
</evidence>
<gene>
    <name evidence="19" type="primary">nad4</name>
</gene>
<feature type="transmembrane region" description="Helical" evidence="17">
    <location>
        <begin position="411"/>
        <end position="431"/>
    </location>
</feature>
<feature type="transmembrane region" description="Helical" evidence="17">
    <location>
        <begin position="290"/>
        <end position="311"/>
    </location>
</feature>
<evidence type="ECO:0000256" key="17">
    <source>
        <dbReference type="RuleBase" id="RU003297"/>
    </source>
</evidence>
<comment type="similarity">
    <text evidence="3 17">Belongs to the complex I subunit 4 family.</text>
</comment>
<evidence type="ECO:0000256" key="14">
    <source>
        <dbReference type="ARBA" id="ARBA00023128"/>
    </source>
</evidence>
<dbReference type="PANTHER" id="PTHR43507">
    <property type="entry name" value="NADH-UBIQUINONE OXIDOREDUCTASE CHAIN 4"/>
    <property type="match status" value="1"/>
</dbReference>
<evidence type="ECO:0000256" key="4">
    <source>
        <dbReference type="ARBA" id="ARBA00012944"/>
    </source>
</evidence>
<dbReference type="EC" id="7.1.1.2" evidence="4 17"/>
<feature type="transmembrane region" description="Helical" evidence="17">
    <location>
        <begin position="365"/>
        <end position="390"/>
    </location>
</feature>
<evidence type="ECO:0000256" key="11">
    <source>
        <dbReference type="ARBA" id="ARBA00022989"/>
    </source>
</evidence>
<evidence type="ECO:0000259" key="18">
    <source>
        <dbReference type="Pfam" id="PF00361"/>
    </source>
</evidence>
<feature type="transmembrane region" description="Helical" evidence="17">
    <location>
        <begin position="51"/>
        <end position="69"/>
    </location>
</feature>
<feature type="transmembrane region" description="Helical" evidence="17">
    <location>
        <begin position="132"/>
        <end position="153"/>
    </location>
</feature>
<geneLocation type="mitochondrion" evidence="19"/>
<dbReference type="InterPro" id="IPR001750">
    <property type="entry name" value="ND/Mrp_TM"/>
</dbReference>
<dbReference type="EMBL" id="MG923488">
    <property type="protein sequence ID" value="AZL93147.1"/>
    <property type="molecule type" value="Genomic_DNA"/>
</dbReference>
<proteinExistence type="inferred from homology"/>
<evidence type="ECO:0000256" key="12">
    <source>
        <dbReference type="ARBA" id="ARBA00023027"/>
    </source>
</evidence>
<reference evidence="19" key="1">
    <citation type="journal article" date="2018" name="Mol. Phylogenet. Evol.">
        <title>Mitochondrial phylogenomics of the Hymenoptera.</title>
        <authorList>
            <person name="Tang P."/>
            <person name="Zhu J.C."/>
            <person name="Zheng B.Y."/>
            <person name="Wei S.J."/>
            <person name="Sharkey M."/>
            <person name="Chen X.X."/>
            <person name="Vogler A.P."/>
        </authorList>
    </citation>
    <scope>NUCLEOTIDE SEQUENCE</scope>
</reference>
<evidence type="ECO:0000256" key="15">
    <source>
        <dbReference type="ARBA" id="ARBA00023136"/>
    </source>
</evidence>
<keyword evidence="10 17" id="KW-0249">Electron transport</keyword>
<feature type="transmembrane region" description="Helical" evidence="17">
    <location>
        <begin position="323"/>
        <end position="345"/>
    </location>
</feature>
<organism evidence="19">
    <name type="scientific">Ceraphronidae sp. ZJUH_2016007</name>
    <dbReference type="NCBI Taxonomy" id="2491153"/>
    <lineage>
        <taxon>Eukaryota</taxon>
        <taxon>Metazoa</taxon>
        <taxon>Ecdysozoa</taxon>
        <taxon>Arthropoda</taxon>
        <taxon>Hexapoda</taxon>
        <taxon>Insecta</taxon>
        <taxon>Pterygota</taxon>
        <taxon>Neoptera</taxon>
        <taxon>Endopterygota</taxon>
        <taxon>Hymenoptera</taxon>
        <taxon>Apocrita</taxon>
        <taxon>Ceraphronoidea</taxon>
        <taxon>Ceraphronidae</taxon>
    </lineage>
</organism>
<dbReference type="GO" id="GO:0003954">
    <property type="term" value="F:NADH dehydrogenase activity"/>
    <property type="evidence" value="ECO:0007669"/>
    <property type="project" value="TreeGrafter"/>
</dbReference>
<evidence type="ECO:0000256" key="7">
    <source>
        <dbReference type="ARBA" id="ARBA00022660"/>
    </source>
</evidence>
<keyword evidence="11 17" id="KW-1133">Transmembrane helix</keyword>
<sequence>MISMLLLFILYTFISLKSFVFFMTLIMIFLFLNFNINEVMLIECGFLVDKFSLMLLILCIFIWLMMLLSEFNKISVINLFKLIFMLLILGVGLVFIVGEYLTFYMMFEITLIPMFIYIIFGGGSFDRLEAGIYMLLYTLLVSFPLMMNIFMIFFDLGSMFMFFEMSSGSLGGYIFILLSFMVKLPMYMFHLWLPKAHVEASVSGSMLLAGVMLKMGGYGVLRFMYSLKSLFILYSFIFISLSLLGSGVASVESLRFMDMKILVAYSSIVHMGIMIVGILSMSVLGLMGGLLLMISHGICSSGLFGVVNLFYERSGTRSMFFNKGGLILSSFMLFFWFILCVNNISSPPSINLFSELFIIGGFINLFFNLLLLVMLIMFWGGVYSIYLFSFSQYGKVSFNIILKSFFNMREVLLMLMHVIPLNFMFLVMDLYI</sequence>
<dbReference type="GO" id="GO:0008137">
    <property type="term" value="F:NADH dehydrogenase (ubiquinone) activity"/>
    <property type="evidence" value="ECO:0007669"/>
    <property type="project" value="UniProtKB-UniRule"/>
</dbReference>
<evidence type="ECO:0000256" key="2">
    <source>
        <dbReference type="ARBA" id="ARBA00004225"/>
    </source>
</evidence>
<feature type="transmembrane region" description="Helical" evidence="17">
    <location>
        <begin position="231"/>
        <end position="251"/>
    </location>
</feature>
<feature type="transmembrane region" description="Helical" evidence="17">
    <location>
        <begin position="103"/>
        <end position="120"/>
    </location>
</feature>
<comment type="function">
    <text evidence="17">Core subunit of the mitochondrial membrane respiratory chain NADH dehydrogenase (Complex I) which catalyzes electron transfer from NADH through the respiratory chain, using ubiquinone as an electron acceptor. Essential for the catalytic activity and assembly of complex I.</text>
</comment>
<dbReference type="InterPro" id="IPR003918">
    <property type="entry name" value="NADH_UbQ_OxRdtase"/>
</dbReference>
<dbReference type="GO" id="GO:0015990">
    <property type="term" value="P:electron transport coupled proton transport"/>
    <property type="evidence" value="ECO:0007669"/>
    <property type="project" value="TreeGrafter"/>
</dbReference>
<feature type="transmembrane region" description="Helical" evidence="17">
    <location>
        <begin position="205"/>
        <end position="225"/>
    </location>
</feature>
<feature type="domain" description="NADH:quinone oxidoreductase/Mrp antiporter transmembrane" evidence="18">
    <location>
        <begin position="100"/>
        <end position="373"/>
    </location>
</feature>
<evidence type="ECO:0000256" key="13">
    <source>
        <dbReference type="ARBA" id="ARBA00023075"/>
    </source>
</evidence>
<name>A0A3Q8U9X3_9HYME</name>
<comment type="function">
    <text evidence="1">Core subunit of the mitochondrial membrane respiratory chain NADH dehydrogenase (Complex I) that is believed to belong to the minimal assembly required for catalysis. Complex I functions in the transfer of electrons from NADH to the respiratory chain. The immediate electron acceptor for the enzyme is believed to be ubiquinone.</text>
</comment>
<evidence type="ECO:0000256" key="16">
    <source>
        <dbReference type="ARBA" id="ARBA00049551"/>
    </source>
</evidence>
<keyword evidence="14 17" id="KW-0496">Mitochondrion</keyword>
<dbReference type="GO" id="GO:0042773">
    <property type="term" value="P:ATP synthesis coupled electron transport"/>
    <property type="evidence" value="ECO:0007669"/>
    <property type="project" value="InterPro"/>
</dbReference>
<keyword evidence="9" id="KW-1278">Translocase</keyword>
<dbReference type="AlphaFoldDB" id="A0A3Q8U9X3"/>
<accession>A0A3Q8U9X3</accession>
<feature type="transmembrane region" description="Helical" evidence="17">
    <location>
        <begin position="173"/>
        <end position="193"/>
    </location>
</feature>
<keyword evidence="8 17" id="KW-0812">Transmembrane</keyword>
<evidence type="ECO:0000256" key="1">
    <source>
        <dbReference type="ARBA" id="ARBA00003257"/>
    </source>
</evidence>
<keyword evidence="7 17" id="KW-0679">Respiratory chain</keyword>
<evidence type="ECO:0000256" key="8">
    <source>
        <dbReference type="ARBA" id="ARBA00022692"/>
    </source>
</evidence>
<evidence type="ECO:0000256" key="9">
    <source>
        <dbReference type="ARBA" id="ARBA00022967"/>
    </source>
</evidence>
<keyword evidence="13 17" id="KW-0830">Ubiquinone</keyword>
<dbReference type="PRINTS" id="PR01437">
    <property type="entry name" value="NUOXDRDTASE4"/>
</dbReference>
<keyword evidence="6 17" id="KW-0813">Transport</keyword>
<comment type="subcellular location">
    <subcellularLocation>
        <location evidence="2 17">Mitochondrion membrane</location>
        <topology evidence="2 17">Multi-pass membrane protein</topology>
    </subcellularLocation>
</comment>
<dbReference type="Pfam" id="PF00361">
    <property type="entry name" value="Proton_antipo_M"/>
    <property type="match status" value="1"/>
</dbReference>
<feature type="transmembrane region" description="Helical" evidence="17">
    <location>
        <begin position="7"/>
        <end position="31"/>
    </location>
</feature>
<keyword evidence="12 17" id="KW-0520">NAD</keyword>
<evidence type="ECO:0000313" key="19">
    <source>
        <dbReference type="EMBL" id="AZL93147.1"/>
    </source>
</evidence>
<feature type="transmembrane region" description="Helical" evidence="17">
    <location>
        <begin position="76"/>
        <end position="97"/>
    </location>
</feature>
<dbReference type="GO" id="GO:0031966">
    <property type="term" value="C:mitochondrial membrane"/>
    <property type="evidence" value="ECO:0007669"/>
    <property type="project" value="UniProtKB-SubCell"/>
</dbReference>
<dbReference type="PANTHER" id="PTHR43507:SF20">
    <property type="entry name" value="NADH-UBIQUINONE OXIDOREDUCTASE CHAIN 4"/>
    <property type="match status" value="1"/>
</dbReference>
<protein>
    <recommendedName>
        <fullName evidence="5 17">NADH-ubiquinone oxidoreductase chain 4</fullName>
        <ecNumber evidence="4 17">7.1.1.2</ecNumber>
    </recommendedName>
</protein>
<evidence type="ECO:0000256" key="5">
    <source>
        <dbReference type="ARBA" id="ARBA00021006"/>
    </source>
</evidence>
<feature type="transmembrane region" description="Helical" evidence="17">
    <location>
        <begin position="263"/>
        <end position="284"/>
    </location>
</feature>